<accession>A0A0F5ZMI0</accession>
<dbReference type="AlphaFoldDB" id="A0A0F5ZMI0"/>
<dbReference type="Proteomes" id="UP000243478">
    <property type="component" value="Unassembled WGS sequence"/>
</dbReference>
<reference evidence="1 2" key="1">
    <citation type="submission" date="2015-03" db="EMBL/GenBank/DDBJ databases">
        <title>Draft genome of Stenotrophomonas maltophila isolated from urine specimen.</title>
        <authorList>
            <person name="Murugan N."/>
            <person name="Malathi J."/>
            <person name="Umashankar V."/>
            <person name="Madhavan H."/>
        </authorList>
    </citation>
    <scope>NUCLEOTIDE SEQUENCE [LARGE SCALE GENOMIC DNA]</scope>
    <source>
        <strain evidence="1 2">JMNMN1</strain>
    </source>
</reference>
<gene>
    <name evidence="1" type="ORF">VM57_16815</name>
</gene>
<evidence type="ECO:0000313" key="2">
    <source>
        <dbReference type="Proteomes" id="UP000243478"/>
    </source>
</evidence>
<comment type="caution">
    <text evidence="1">The sequence shown here is derived from an EMBL/GenBank/DDBJ whole genome shotgun (WGS) entry which is preliminary data.</text>
</comment>
<dbReference type="PATRIC" id="fig|40324.63.peg.6234"/>
<evidence type="ECO:0000313" key="1">
    <source>
        <dbReference type="EMBL" id="KKD56931.1"/>
    </source>
</evidence>
<name>A0A0F5ZMI0_STEMA</name>
<protein>
    <submittedName>
        <fullName evidence="1">Uncharacterized protein</fullName>
    </submittedName>
</protein>
<organism evidence="1 2">
    <name type="scientific">Stenotrophomonas maltophilia</name>
    <name type="common">Pseudomonas maltophilia</name>
    <name type="synonym">Xanthomonas maltophilia</name>
    <dbReference type="NCBI Taxonomy" id="40324"/>
    <lineage>
        <taxon>Bacteria</taxon>
        <taxon>Pseudomonadati</taxon>
        <taxon>Pseudomonadota</taxon>
        <taxon>Gammaproteobacteria</taxon>
        <taxon>Lysobacterales</taxon>
        <taxon>Lysobacteraceae</taxon>
        <taxon>Stenotrophomonas</taxon>
        <taxon>Stenotrophomonas maltophilia group</taxon>
    </lineage>
</organism>
<proteinExistence type="predicted"/>
<sequence>MTTGADQRDGRSTTTLLQLCTGGDIDGDAGRTIAVTGVVCGFGALVSQVTVWPAVGAGLLQPAQATLAVVRSREGTARACNTEQQGGADGTHAERHGTWGTPGRAIRNCVCAARRLQSAVW</sequence>
<dbReference type="EMBL" id="JZRZ01000026">
    <property type="protein sequence ID" value="KKD56931.1"/>
    <property type="molecule type" value="Genomic_DNA"/>
</dbReference>